<reference evidence="2 3" key="1">
    <citation type="submission" date="2017-03" db="EMBL/GenBank/DDBJ databases">
        <title>WGS assembly of Porphyra umbilicalis.</title>
        <authorList>
            <person name="Brawley S.H."/>
            <person name="Blouin N.A."/>
            <person name="Ficko-Blean E."/>
            <person name="Wheeler G.L."/>
            <person name="Lohr M."/>
            <person name="Goodson H.V."/>
            <person name="Jenkins J.W."/>
            <person name="Blaby-Haas C.E."/>
            <person name="Helliwell K.E."/>
            <person name="Chan C."/>
            <person name="Marriage T."/>
            <person name="Bhattacharya D."/>
            <person name="Klein A.S."/>
            <person name="Badis Y."/>
            <person name="Brodie J."/>
            <person name="Cao Y."/>
            <person name="Collen J."/>
            <person name="Dittami S.M."/>
            <person name="Gachon C.M."/>
            <person name="Green B.R."/>
            <person name="Karpowicz S."/>
            <person name="Kim J.W."/>
            <person name="Kudahl U."/>
            <person name="Lin S."/>
            <person name="Michel G."/>
            <person name="Mittag M."/>
            <person name="Olson B.J."/>
            <person name="Pangilinan J."/>
            <person name="Peng Y."/>
            <person name="Qiu H."/>
            <person name="Shu S."/>
            <person name="Singer J.T."/>
            <person name="Smith A.G."/>
            <person name="Sprecher B.N."/>
            <person name="Wagner V."/>
            <person name="Wang W."/>
            <person name="Wang Z.-Y."/>
            <person name="Yan J."/>
            <person name="Yarish C."/>
            <person name="Zoeuner-Riek S."/>
            <person name="Zhuang Y."/>
            <person name="Zou Y."/>
            <person name="Lindquist E.A."/>
            <person name="Grimwood J."/>
            <person name="Barry K."/>
            <person name="Rokhsar D.S."/>
            <person name="Schmutz J."/>
            <person name="Stiller J.W."/>
            <person name="Grossman A.R."/>
            <person name="Prochnik S.E."/>
        </authorList>
    </citation>
    <scope>NUCLEOTIDE SEQUENCE [LARGE SCALE GENOMIC DNA]</scope>
    <source>
        <strain evidence="2">4086291</strain>
    </source>
</reference>
<feature type="compositionally biased region" description="Gly residues" evidence="1">
    <location>
        <begin position="96"/>
        <end position="106"/>
    </location>
</feature>
<evidence type="ECO:0000313" key="2">
    <source>
        <dbReference type="EMBL" id="OSX69155.1"/>
    </source>
</evidence>
<sequence length="901" mass="97173">MAPAPRGMLVDHGLCHKPPGPPASVRRIALRCIALVVENFCVATAHPNFGSGSDDTSMKRARCGGSRGDVLPSSGGTPVWEPESVPSPASSMDAGGLLGSAAGRGGAGDDIHPLDADPGNEATAGTAADAFGSAPKRARAQPVANTEDAVVVDTIHARAAFAFLDRAAAVFLFGGAKLRDVQYAILRLPSSLKAAFGVGAVLHRLQTTDPVPFSMMYNEQLRASVDRPFLEGASILDTVQAMALHNVSATDDNPRCVATIQGVAGSGKTRVSFECLRLWDDSTRLRAVSIAVGGPVYPVRLSVDFMNGERWTAHDSLDMSENLGARLAAKALGVSLATVRTMNGASFNGLSVEAVLDALLQRAEFQIGRSSSAAAAAGDAATPEHHGVKPTFLIVVHTDEHQGYSAAWAADRSAQLSGSHAMPSPAIVQMSRVVFKEMLSSLNGFARSFAVQRRWRIILLPVVSGTPVLGVPMLATEKLQQRLLSPALLHRTSAEVLLASVLTYQAGHTVNPLNGHHDDVLRELRQGASRVAIGDTGFRPRLVVNLGDYVREKVLVMATRRRELGEENSAAASFLSKVDWKAARDACLESLRDRPGLVGTEKDILVKAALLRRPVRLDFPLGVLPGTDEEIALNHAEAFGLVDLEVAGHCDLRIVRMPLMQVMAWGTGDFIPPALTDVRDSWDWTYLERICAFIVNMRLRYMMQEIIPLSALLPGALCNEATRELNVVAPTTKPRVFVEQSKFITLVADVPEPNLGVQAAVVGERDYHFHELDEGVFCTCPGTALVDLRFSLRSAADCSAYVHFFVQVKHTTTGRTVNFTDVSEWHASIQRATTRWRSGSSRTVFVFVSNRRATNESELTQSSFFTHERSDLLVITRTELSVLLTPTLAHRGLLPPDNDAD</sequence>
<organism evidence="2 3">
    <name type="scientific">Porphyra umbilicalis</name>
    <name type="common">Purple laver</name>
    <name type="synonym">Red alga</name>
    <dbReference type="NCBI Taxonomy" id="2786"/>
    <lineage>
        <taxon>Eukaryota</taxon>
        <taxon>Rhodophyta</taxon>
        <taxon>Bangiophyceae</taxon>
        <taxon>Bangiales</taxon>
        <taxon>Bangiaceae</taxon>
        <taxon>Porphyra</taxon>
    </lineage>
</organism>
<name>A0A1X6NKN2_PORUM</name>
<proteinExistence type="predicted"/>
<accession>A0A1X6NKN2</accession>
<evidence type="ECO:0000313" key="3">
    <source>
        <dbReference type="Proteomes" id="UP000218209"/>
    </source>
</evidence>
<gene>
    <name evidence="2" type="ORF">BU14_1791s0001</name>
</gene>
<dbReference type="Proteomes" id="UP000218209">
    <property type="component" value="Unassembled WGS sequence"/>
</dbReference>
<protein>
    <recommendedName>
        <fullName evidence="4">Crinkler (CRN) family protein</fullName>
    </recommendedName>
</protein>
<evidence type="ECO:0000256" key="1">
    <source>
        <dbReference type="SAM" id="MobiDB-lite"/>
    </source>
</evidence>
<evidence type="ECO:0008006" key="4">
    <source>
        <dbReference type="Google" id="ProtNLM"/>
    </source>
</evidence>
<dbReference type="OrthoDB" id="2430828at2759"/>
<dbReference type="AlphaFoldDB" id="A0A1X6NKN2"/>
<dbReference type="EMBL" id="KV919737">
    <property type="protein sequence ID" value="OSX69155.1"/>
    <property type="molecule type" value="Genomic_DNA"/>
</dbReference>
<keyword evidence="3" id="KW-1185">Reference proteome</keyword>
<feature type="region of interest" description="Disordered" evidence="1">
    <location>
        <begin position="47"/>
        <end position="134"/>
    </location>
</feature>